<proteinExistence type="predicted"/>
<name>A0A1N7J8X1_9BACI</name>
<evidence type="ECO:0000313" key="2">
    <source>
        <dbReference type="EMBL" id="SIS45789.1"/>
    </source>
</evidence>
<evidence type="ECO:0000313" key="3">
    <source>
        <dbReference type="Proteomes" id="UP000187608"/>
    </source>
</evidence>
<accession>A0A1N7J8X1</accession>
<reference evidence="3" key="1">
    <citation type="submission" date="2017-01" db="EMBL/GenBank/DDBJ databases">
        <authorList>
            <person name="Varghese N."/>
            <person name="Submissions S."/>
        </authorList>
    </citation>
    <scope>NUCLEOTIDE SEQUENCE [LARGE SCALE GENOMIC DNA]</scope>
    <source>
        <strain evidence="3">DSM 23127</strain>
    </source>
</reference>
<evidence type="ECO:0000256" key="1">
    <source>
        <dbReference type="SAM" id="Phobius"/>
    </source>
</evidence>
<gene>
    <name evidence="2" type="ORF">SAMN05421687_104170</name>
</gene>
<protein>
    <submittedName>
        <fullName evidence="2">Uncharacterized protein</fullName>
    </submittedName>
</protein>
<sequence>MVELLSAVVELTGYIIIILGIILSFVSIEITMVMGVVTIFYGSLLSALAVLLEEWTYHKYPDVKSILKLYLWALTESFWYRPLLVWWRFEGLWMFLTRRKSSWGDMNRKGVAGVERQQS</sequence>
<feature type="transmembrane region" description="Helical" evidence="1">
    <location>
        <begin position="6"/>
        <end position="26"/>
    </location>
</feature>
<keyword evidence="1" id="KW-1133">Transmembrane helix</keyword>
<organism evidence="2 3">
    <name type="scientific">Salimicrobium flavidum</name>
    <dbReference type="NCBI Taxonomy" id="570947"/>
    <lineage>
        <taxon>Bacteria</taxon>
        <taxon>Bacillati</taxon>
        <taxon>Bacillota</taxon>
        <taxon>Bacilli</taxon>
        <taxon>Bacillales</taxon>
        <taxon>Bacillaceae</taxon>
        <taxon>Salimicrobium</taxon>
    </lineage>
</organism>
<feature type="transmembrane region" description="Helical" evidence="1">
    <location>
        <begin position="33"/>
        <end position="52"/>
    </location>
</feature>
<dbReference type="STRING" id="570947.SAMN05421687_104170"/>
<dbReference type="AlphaFoldDB" id="A0A1N7J8X1"/>
<dbReference type="Proteomes" id="UP000187608">
    <property type="component" value="Unassembled WGS sequence"/>
</dbReference>
<keyword evidence="1" id="KW-0472">Membrane</keyword>
<dbReference type="EMBL" id="FTOC01000004">
    <property type="protein sequence ID" value="SIS45789.1"/>
    <property type="molecule type" value="Genomic_DNA"/>
</dbReference>
<keyword evidence="3" id="KW-1185">Reference proteome</keyword>
<keyword evidence="1" id="KW-0812">Transmembrane</keyword>